<gene>
    <name evidence="2" type="ORF">GWK16_11405</name>
</gene>
<dbReference type="EMBL" id="JABBKX010000003">
    <property type="protein sequence ID" value="NMJ41851.1"/>
    <property type="molecule type" value="Genomic_DNA"/>
</dbReference>
<evidence type="ECO:0000256" key="1">
    <source>
        <dbReference type="SAM" id="SignalP"/>
    </source>
</evidence>
<sequence length="224" mass="22671">MRSAIFPLICLLASGIATAAEHSGPPVAILLPDATGEEGRAEAYVDALSARGIASIVLDLEEREEGPRTSADPAPSMAAEDLARHWAAGDGPSLAGRRVALIGFGAGARVVLAAGEAPVVALDPGCRGLIIVPRVAPALLVHGLASPDAGDCAALDGTAGLERLPLTGVTHGWDLPVVAAPGGVLLPDPASRSRRRGRPDPVATLAVAEAVADWLARRLEAPAQ</sequence>
<dbReference type="SUPFAM" id="SSF53474">
    <property type="entry name" value="alpha/beta-Hydrolases"/>
    <property type="match status" value="1"/>
</dbReference>
<name>A0A848EBG4_9PROT</name>
<keyword evidence="3" id="KW-1185">Reference proteome</keyword>
<organism evidence="2 3">
    <name type="scientific">Neoroseomonas marina</name>
    <dbReference type="NCBI Taxonomy" id="1232220"/>
    <lineage>
        <taxon>Bacteria</taxon>
        <taxon>Pseudomonadati</taxon>
        <taxon>Pseudomonadota</taxon>
        <taxon>Alphaproteobacteria</taxon>
        <taxon>Acetobacterales</taxon>
        <taxon>Acetobacteraceae</taxon>
        <taxon>Neoroseomonas</taxon>
    </lineage>
</organism>
<feature type="chain" id="PRO_5032634922" description="Alpha/beta hydrolase" evidence="1">
    <location>
        <begin position="20"/>
        <end position="224"/>
    </location>
</feature>
<dbReference type="AlphaFoldDB" id="A0A848EBG4"/>
<proteinExistence type="predicted"/>
<reference evidence="2 3" key="1">
    <citation type="submission" date="2020-03" db="EMBL/GenBank/DDBJ databases">
        <authorList>
            <person name="Sun Q."/>
        </authorList>
    </citation>
    <scope>NUCLEOTIDE SEQUENCE [LARGE SCALE GENOMIC DNA]</scope>
    <source>
        <strain evidence="2 3">JC162</strain>
    </source>
</reference>
<dbReference type="RefSeq" id="WP_170054086.1">
    <property type="nucleotide sequence ID" value="NZ_JABBKX010000003.1"/>
</dbReference>
<dbReference type="InterPro" id="IPR029058">
    <property type="entry name" value="AB_hydrolase_fold"/>
</dbReference>
<dbReference type="Gene3D" id="3.40.50.1820">
    <property type="entry name" value="alpha/beta hydrolase"/>
    <property type="match status" value="1"/>
</dbReference>
<feature type="signal peptide" evidence="1">
    <location>
        <begin position="1"/>
        <end position="19"/>
    </location>
</feature>
<protein>
    <recommendedName>
        <fullName evidence="4">Alpha/beta hydrolase</fullName>
    </recommendedName>
</protein>
<dbReference type="Proteomes" id="UP000548582">
    <property type="component" value="Unassembled WGS sequence"/>
</dbReference>
<accession>A0A848EBG4</accession>
<comment type="caution">
    <text evidence="2">The sequence shown here is derived from an EMBL/GenBank/DDBJ whole genome shotgun (WGS) entry which is preliminary data.</text>
</comment>
<evidence type="ECO:0000313" key="3">
    <source>
        <dbReference type="Proteomes" id="UP000548582"/>
    </source>
</evidence>
<evidence type="ECO:0000313" key="2">
    <source>
        <dbReference type="EMBL" id="NMJ41851.1"/>
    </source>
</evidence>
<keyword evidence="1" id="KW-0732">Signal</keyword>
<evidence type="ECO:0008006" key="4">
    <source>
        <dbReference type="Google" id="ProtNLM"/>
    </source>
</evidence>